<evidence type="ECO:0000256" key="1">
    <source>
        <dbReference type="SAM" id="SignalP"/>
    </source>
</evidence>
<name>A0A8X6RCX5_TRICX</name>
<protein>
    <submittedName>
        <fullName evidence="2">Uncharacterized protein</fullName>
    </submittedName>
</protein>
<keyword evidence="1" id="KW-0732">Signal</keyword>
<comment type="caution">
    <text evidence="2">The sequence shown here is derived from an EMBL/GenBank/DDBJ whole genome shotgun (WGS) entry which is preliminary data.</text>
</comment>
<proteinExistence type="predicted"/>
<evidence type="ECO:0000313" key="3">
    <source>
        <dbReference type="Proteomes" id="UP000887159"/>
    </source>
</evidence>
<dbReference type="EMBL" id="BMAU01021169">
    <property type="protein sequence ID" value="GFX92846.1"/>
    <property type="molecule type" value="Genomic_DNA"/>
</dbReference>
<keyword evidence="3" id="KW-1185">Reference proteome</keyword>
<dbReference type="Proteomes" id="UP000887159">
    <property type="component" value="Unassembled WGS sequence"/>
</dbReference>
<accession>A0A8X6RCX5</accession>
<evidence type="ECO:0000313" key="2">
    <source>
        <dbReference type="EMBL" id="GFX92846.1"/>
    </source>
</evidence>
<feature type="signal peptide" evidence="1">
    <location>
        <begin position="1"/>
        <end position="18"/>
    </location>
</feature>
<sequence length="114" mass="12782">MSACGRTILLVCAVKVRLLKLQDVDHEQDADQPNPTLAQKVTYPANKQTKKEIACVGLNRSLEQSLQHVGMHYPAERYLQECLEGRGMTSDCSTSQTYLLPLKLPSIRSKLDRP</sequence>
<dbReference type="AlphaFoldDB" id="A0A8X6RCX5"/>
<organism evidence="2 3">
    <name type="scientific">Trichonephila clavipes</name>
    <name type="common">Golden silk orbweaver</name>
    <name type="synonym">Nephila clavipes</name>
    <dbReference type="NCBI Taxonomy" id="2585209"/>
    <lineage>
        <taxon>Eukaryota</taxon>
        <taxon>Metazoa</taxon>
        <taxon>Ecdysozoa</taxon>
        <taxon>Arthropoda</taxon>
        <taxon>Chelicerata</taxon>
        <taxon>Arachnida</taxon>
        <taxon>Araneae</taxon>
        <taxon>Araneomorphae</taxon>
        <taxon>Entelegynae</taxon>
        <taxon>Araneoidea</taxon>
        <taxon>Nephilidae</taxon>
        <taxon>Trichonephila</taxon>
    </lineage>
</organism>
<reference evidence="2" key="1">
    <citation type="submission" date="2020-08" db="EMBL/GenBank/DDBJ databases">
        <title>Multicomponent nature underlies the extraordinary mechanical properties of spider dragline silk.</title>
        <authorList>
            <person name="Kono N."/>
            <person name="Nakamura H."/>
            <person name="Mori M."/>
            <person name="Yoshida Y."/>
            <person name="Ohtoshi R."/>
            <person name="Malay A.D."/>
            <person name="Moran D.A.P."/>
            <person name="Tomita M."/>
            <person name="Numata K."/>
            <person name="Arakawa K."/>
        </authorList>
    </citation>
    <scope>NUCLEOTIDE SEQUENCE</scope>
</reference>
<feature type="chain" id="PRO_5036466395" evidence="1">
    <location>
        <begin position="19"/>
        <end position="114"/>
    </location>
</feature>
<gene>
    <name evidence="2" type="primary">NCL1_15552</name>
    <name evidence="2" type="ORF">TNCV_4014551</name>
</gene>